<organism evidence="2 3">
    <name type="scientific">Allacma fusca</name>
    <dbReference type="NCBI Taxonomy" id="39272"/>
    <lineage>
        <taxon>Eukaryota</taxon>
        <taxon>Metazoa</taxon>
        <taxon>Ecdysozoa</taxon>
        <taxon>Arthropoda</taxon>
        <taxon>Hexapoda</taxon>
        <taxon>Collembola</taxon>
        <taxon>Symphypleona</taxon>
        <taxon>Sminthuridae</taxon>
        <taxon>Allacma</taxon>
    </lineage>
</organism>
<sequence>MSRYKDRQAQSQNLVRVNTAEKCISIVKIRSELKTTYQQDEGEAKQKKVKSHRLNDDEEIEIPEEWLVRQDINTECKKETCWSSDKKSPVCGSDGRTYLNPGVFECVLACKPKLKLEAFEDCEAVQAKKEEDEQSKVTERRFYRQVHTSIHFPCDVEIAPSATVKQHHFTKKIFAPTLTIPVTRHPRILVWEFVCSITFDRLTVSEHIIFFSALKGFLRTYLVA</sequence>
<dbReference type="Pfam" id="PF07648">
    <property type="entry name" value="Kazal_2"/>
    <property type="match status" value="1"/>
</dbReference>
<keyword evidence="3" id="KW-1185">Reference proteome</keyword>
<accession>A0A8J2LCI1</accession>
<evidence type="ECO:0000259" key="1">
    <source>
        <dbReference type="PROSITE" id="PS51465"/>
    </source>
</evidence>
<dbReference type="InterPro" id="IPR002350">
    <property type="entry name" value="Kazal_dom"/>
</dbReference>
<comment type="caution">
    <text evidence="2">The sequence shown here is derived from an EMBL/GenBank/DDBJ whole genome shotgun (WGS) entry which is preliminary data.</text>
</comment>
<name>A0A8J2LCI1_9HEXA</name>
<protein>
    <recommendedName>
        <fullName evidence="1">Kazal-like domain-containing protein</fullName>
    </recommendedName>
</protein>
<dbReference type="CDD" id="cd00104">
    <property type="entry name" value="KAZAL_FS"/>
    <property type="match status" value="1"/>
</dbReference>
<gene>
    <name evidence="2" type="ORF">AFUS01_LOCUS39545</name>
</gene>
<evidence type="ECO:0000313" key="2">
    <source>
        <dbReference type="EMBL" id="CAG7829699.1"/>
    </source>
</evidence>
<evidence type="ECO:0000313" key="3">
    <source>
        <dbReference type="Proteomes" id="UP000708208"/>
    </source>
</evidence>
<feature type="domain" description="Kazal-like" evidence="1">
    <location>
        <begin position="70"/>
        <end position="124"/>
    </location>
</feature>
<proteinExistence type="predicted"/>
<dbReference type="AlphaFoldDB" id="A0A8J2LCI1"/>
<dbReference type="PROSITE" id="PS51465">
    <property type="entry name" value="KAZAL_2"/>
    <property type="match status" value="1"/>
</dbReference>
<dbReference type="Proteomes" id="UP000708208">
    <property type="component" value="Unassembled WGS sequence"/>
</dbReference>
<reference evidence="2" key="1">
    <citation type="submission" date="2021-06" db="EMBL/GenBank/DDBJ databases">
        <authorList>
            <person name="Hodson N. C."/>
            <person name="Mongue J. A."/>
            <person name="Jaron S. K."/>
        </authorList>
    </citation>
    <scope>NUCLEOTIDE SEQUENCE</scope>
</reference>
<dbReference type="EMBL" id="CAJVCH010552507">
    <property type="protein sequence ID" value="CAG7829699.1"/>
    <property type="molecule type" value="Genomic_DNA"/>
</dbReference>